<dbReference type="Proteomes" id="UP001499951">
    <property type="component" value="Unassembled WGS sequence"/>
</dbReference>
<comment type="caution">
    <text evidence="3">The sequence shown here is derived from an EMBL/GenBank/DDBJ whole genome shotgun (WGS) entry which is preliminary data.</text>
</comment>
<keyword evidence="1" id="KW-1133">Transmembrane helix</keyword>
<evidence type="ECO:0000313" key="3">
    <source>
        <dbReference type="EMBL" id="GAA0560048.1"/>
    </source>
</evidence>
<organism evidence="3 4">
    <name type="scientific">Rhizomicrobium electricum</name>
    <dbReference type="NCBI Taxonomy" id="480070"/>
    <lineage>
        <taxon>Bacteria</taxon>
        <taxon>Pseudomonadati</taxon>
        <taxon>Pseudomonadota</taxon>
        <taxon>Alphaproteobacteria</taxon>
        <taxon>Micropepsales</taxon>
        <taxon>Micropepsaceae</taxon>
        <taxon>Rhizomicrobium</taxon>
    </lineage>
</organism>
<feature type="domain" description="CHASE3" evidence="2">
    <location>
        <begin position="53"/>
        <end position="185"/>
    </location>
</feature>
<protein>
    <recommendedName>
        <fullName evidence="2">CHASE3 domain-containing protein</fullName>
    </recommendedName>
</protein>
<keyword evidence="1" id="KW-0472">Membrane</keyword>
<sequence>MTYAGKSRIWEVLDQGLFRDLGLPALVASLVLFVSAMALLGANVSELRNGYGRVQQTNEALLQIAMINADILRIEMTVRGYALSGDPHYLAWQKMSEDGLDKRAATLAKMVADDPEERRDVAALKALLIEHRAYFQAMAKLATTDRNRVIAEMVDYSKKVKRRPIETLLADMRDDETRRLARQEQEAERRVVVGYHYAVGISAIALMLGALGFALILHDRNTRRRQVG</sequence>
<evidence type="ECO:0000256" key="1">
    <source>
        <dbReference type="SAM" id="Phobius"/>
    </source>
</evidence>
<name>A0ABN1E6E7_9PROT</name>
<dbReference type="RefSeq" id="WP_166931542.1">
    <property type="nucleotide sequence ID" value="NZ_BAAADD010000001.1"/>
</dbReference>
<keyword evidence="4" id="KW-1185">Reference proteome</keyword>
<dbReference type="EMBL" id="BAAADD010000001">
    <property type="protein sequence ID" value="GAA0560048.1"/>
    <property type="molecule type" value="Genomic_DNA"/>
</dbReference>
<keyword evidence="1" id="KW-0812">Transmembrane</keyword>
<reference evidence="3 4" key="1">
    <citation type="journal article" date="2019" name="Int. J. Syst. Evol. Microbiol.">
        <title>The Global Catalogue of Microorganisms (GCM) 10K type strain sequencing project: providing services to taxonomists for standard genome sequencing and annotation.</title>
        <authorList>
            <consortium name="The Broad Institute Genomics Platform"/>
            <consortium name="The Broad Institute Genome Sequencing Center for Infectious Disease"/>
            <person name="Wu L."/>
            <person name="Ma J."/>
        </authorList>
    </citation>
    <scope>NUCLEOTIDE SEQUENCE [LARGE SCALE GENOMIC DNA]</scope>
    <source>
        <strain evidence="3 4">JCM 15089</strain>
    </source>
</reference>
<gene>
    <name evidence="3" type="ORF">GCM10008942_05670</name>
</gene>
<dbReference type="InterPro" id="IPR007891">
    <property type="entry name" value="CHASE3"/>
</dbReference>
<dbReference type="Pfam" id="PF05227">
    <property type="entry name" value="CHASE3"/>
    <property type="match status" value="1"/>
</dbReference>
<proteinExistence type="predicted"/>
<accession>A0ABN1E6E7</accession>
<evidence type="ECO:0000259" key="2">
    <source>
        <dbReference type="Pfam" id="PF05227"/>
    </source>
</evidence>
<feature type="transmembrane region" description="Helical" evidence="1">
    <location>
        <begin position="21"/>
        <end position="42"/>
    </location>
</feature>
<feature type="transmembrane region" description="Helical" evidence="1">
    <location>
        <begin position="195"/>
        <end position="217"/>
    </location>
</feature>
<evidence type="ECO:0000313" key="4">
    <source>
        <dbReference type="Proteomes" id="UP001499951"/>
    </source>
</evidence>